<feature type="repeat" description="WD" evidence="4">
    <location>
        <begin position="25"/>
        <end position="50"/>
    </location>
</feature>
<organism evidence="5 6">
    <name type="scientific">Dictyostelium firmibasis</name>
    <dbReference type="NCBI Taxonomy" id="79012"/>
    <lineage>
        <taxon>Eukaryota</taxon>
        <taxon>Amoebozoa</taxon>
        <taxon>Evosea</taxon>
        <taxon>Eumycetozoa</taxon>
        <taxon>Dictyostelia</taxon>
        <taxon>Dictyosteliales</taxon>
        <taxon>Dictyosteliaceae</taxon>
        <taxon>Dictyostelium</taxon>
    </lineage>
</organism>
<dbReference type="Proteomes" id="UP001344447">
    <property type="component" value="Unassembled WGS sequence"/>
</dbReference>
<feature type="repeat" description="WD" evidence="4">
    <location>
        <begin position="154"/>
        <end position="186"/>
    </location>
</feature>
<keyword evidence="2" id="KW-0677">Repeat</keyword>
<dbReference type="EMBL" id="JAVFKY010000005">
    <property type="protein sequence ID" value="KAK5575854.1"/>
    <property type="molecule type" value="Genomic_DNA"/>
</dbReference>
<dbReference type="InterPro" id="IPR019775">
    <property type="entry name" value="WD40_repeat_CS"/>
</dbReference>
<sequence length="335" mass="38460">MSDTMKEYSLKLIGSMQKETPYDKVWNLAWHPNGEILATCANDKYIQIWSKDANDKWGLVQSLEGHEKTVRRVAWSPCGRFLAGASFDASTSIWEKSKDELEFTHVSSLEGHTFEVKSVAWDSTGTLLATCSRDKSIWIWQMEDDNDFECLSINSGHGQDIKCVLWHPNQELLASSSYDDTIKFWKDIEGDWECINTLAGHESSIWDLAFNKDGDKLVSCGEDKMVLFWKFDKENEKWINIFKFKDENSRPIYSIDWSHLTNRIATGSADDSIIIYEQESNDTPDKYKIVLKKQNAHDSDVNCTKWNPKFKNILASCGDDGSIKIWELQEDSTCS</sequence>
<feature type="repeat" description="WD" evidence="4">
    <location>
        <begin position="294"/>
        <end position="335"/>
    </location>
</feature>
<feature type="repeat" description="WD" evidence="4">
    <location>
        <begin position="109"/>
        <end position="150"/>
    </location>
</feature>
<evidence type="ECO:0000313" key="6">
    <source>
        <dbReference type="Proteomes" id="UP001344447"/>
    </source>
</evidence>
<dbReference type="PANTHER" id="PTHR19920">
    <property type="entry name" value="WD40 PROTEIN CIAO1"/>
    <property type="match status" value="1"/>
</dbReference>
<dbReference type="PROSITE" id="PS50082">
    <property type="entry name" value="WD_REPEATS_2"/>
    <property type="match status" value="6"/>
</dbReference>
<dbReference type="CDD" id="cd00200">
    <property type="entry name" value="WD40"/>
    <property type="match status" value="1"/>
</dbReference>
<dbReference type="GO" id="GO:0097361">
    <property type="term" value="C:cytosolic [4Fe-4S] assembly targeting complex"/>
    <property type="evidence" value="ECO:0007669"/>
    <property type="project" value="InterPro"/>
</dbReference>
<proteinExistence type="inferred from homology"/>
<comment type="caution">
    <text evidence="5">The sequence shown here is derived from an EMBL/GenBank/DDBJ whole genome shotgun (WGS) entry which is preliminary data.</text>
</comment>
<dbReference type="PROSITE" id="PS00678">
    <property type="entry name" value="WD_REPEATS_1"/>
    <property type="match status" value="1"/>
</dbReference>
<reference evidence="5 6" key="1">
    <citation type="submission" date="2023-11" db="EMBL/GenBank/DDBJ databases">
        <title>Dfirmibasis_genome.</title>
        <authorList>
            <person name="Edelbroek B."/>
            <person name="Kjellin J."/>
            <person name="Jerlstrom-Hultqvist J."/>
            <person name="Soderbom F."/>
        </authorList>
    </citation>
    <scope>NUCLEOTIDE SEQUENCE [LARGE SCALE GENOMIC DNA]</scope>
    <source>
        <strain evidence="5 6">TNS-C-14</strain>
    </source>
</reference>
<keyword evidence="1 4" id="KW-0853">WD repeat</keyword>
<dbReference type="Pfam" id="PF00400">
    <property type="entry name" value="WD40"/>
    <property type="match status" value="7"/>
</dbReference>
<comment type="function">
    <text evidence="3">Essential component of the cytosolic iron-sulfur (Fe/S) protein assembly machinery. Required for the maturation of extramitochondrial Fe/S proteins.</text>
</comment>
<dbReference type="PROSITE" id="PS50294">
    <property type="entry name" value="WD_REPEATS_REGION"/>
    <property type="match status" value="5"/>
</dbReference>
<feature type="repeat" description="WD" evidence="4">
    <location>
        <begin position="63"/>
        <end position="104"/>
    </location>
</feature>
<feature type="repeat" description="WD" evidence="4">
    <location>
        <begin position="198"/>
        <end position="232"/>
    </location>
</feature>
<dbReference type="FunFam" id="2.130.10.10:FF:000136">
    <property type="entry name" value="Probable cytosolic iron-sulfur protein assembly protein CIAO1"/>
    <property type="match status" value="1"/>
</dbReference>
<evidence type="ECO:0000256" key="2">
    <source>
        <dbReference type="ARBA" id="ARBA00022737"/>
    </source>
</evidence>
<comment type="similarity">
    <text evidence="3">Belongs to the WD repeat CIA1 family.</text>
</comment>
<dbReference type="InterPro" id="IPR015943">
    <property type="entry name" value="WD40/YVTN_repeat-like_dom_sf"/>
</dbReference>
<dbReference type="SMART" id="SM00320">
    <property type="entry name" value="WD40"/>
    <property type="match status" value="7"/>
</dbReference>
<dbReference type="SUPFAM" id="SSF50978">
    <property type="entry name" value="WD40 repeat-like"/>
    <property type="match status" value="1"/>
</dbReference>
<dbReference type="PRINTS" id="PR00320">
    <property type="entry name" value="GPROTEINBRPT"/>
</dbReference>
<keyword evidence="6" id="KW-1185">Reference proteome</keyword>
<dbReference type="InterPro" id="IPR020472">
    <property type="entry name" value="WD40_PAC1"/>
</dbReference>
<accession>A0AAN7YLP1</accession>
<name>A0AAN7YLP1_9MYCE</name>
<dbReference type="GO" id="GO:0016226">
    <property type="term" value="P:iron-sulfur cluster assembly"/>
    <property type="evidence" value="ECO:0007669"/>
    <property type="project" value="UniProtKB-UniRule"/>
</dbReference>
<dbReference type="InterPro" id="IPR028608">
    <property type="entry name" value="CIAO1/Cia1"/>
</dbReference>
<evidence type="ECO:0000256" key="3">
    <source>
        <dbReference type="HAMAP-Rule" id="MF_03037"/>
    </source>
</evidence>
<evidence type="ECO:0000256" key="1">
    <source>
        <dbReference type="ARBA" id="ARBA00022574"/>
    </source>
</evidence>
<dbReference type="InterPro" id="IPR001680">
    <property type="entry name" value="WD40_rpt"/>
</dbReference>
<evidence type="ECO:0000256" key="4">
    <source>
        <dbReference type="PROSITE-ProRule" id="PRU00221"/>
    </source>
</evidence>
<protein>
    <recommendedName>
        <fullName evidence="3">Probable cytosolic iron-sulfur protein assembly protein CIAO1 homolog</fullName>
    </recommendedName>
</protein>
<dbReference type="PANTHER" id="PTHR19920:SF0">
    <property type="entry name" value="CYTOSOLIC IRON-SULFUR PROTEIN ASSEMBLY PROTEIN CIAO1-RELATED"/>
    <property type="match status" value="1"/>
</dbReference>
<evidence type="ECO:0000313" key="5">
    <source>
        <dbReference type="EMBL" id="KAK5575854.1"/>
    </source>
</evidence>
<dbReference type="AlphaFoldDB" id="A0AAN7YLP1"/>
<dbReference type="Gene3D" id="2.130.10.10">
    <property type="entry name" value="YVTN repeat-like/Quinoprotein amine dehydrogenase"/>
    <property type="match status" value="1"/>
</dbReference>
<gene>
    <name evidence="5" type="ORF">RB653_006988</name>
</gene>
<dbReference type="InterPro" id="IPR036322">
    <property type="entry name" value="WD40_repeat_dom_sf"/>
</dbReference>
<dbReference type="HAMAP" id="MF_03037">
    <property type="entry name" value="ciao1"/>
    <property type="match status" value="1"/>
</dbReference>